<evidence type="ECO:0000313" key="2">
    <source>
        <dbReference type="EMBL" id="BCO11154.1"/>
    </source>
</evidence>
<keyword evidence="1" id="KW-0812">Transmembrane</keyword>
<gene>
    <name evidence="2" type="ORF">GEOBRER4_n0326</name>
</gene>
<name>A0A7R7FSC0_9BACT</name>
<evidence type="ECO:0000256" key="1">
    <source>
        <dbReference type="SAM" id="Phobius"/>
    </source>
</evidence>
<evidence type="ECO:0000313" key="3">
    <source>
        <dbReference type="Proteomes" id="UP000515472"/>
    </source>
</evidence>
<keyword evidence="1" id="KW-0472">Membrane</keyword>
<keyword evidence="3" id="KW-1185">Reference proteome</keyword>
<organism evidence="2 3">
    <name type="scientific">Citrifermentans bremense</name>
    <dbReference type="NCBI Taxonomy" id="60035"/>
    <lineage>
        <taxon>Bacteria</taxon>
        <taxon>Pseudomonadati</taxon>
        <taxon>Thermodesulfobacteriota</taxon>
        <taxon>Desulfuromonadia</taxon>
        <taxon>Geobacterales</taxon>
        <taxon>Geobacteraceae</taxon>
        <taxon>Citrifermentans</taxon>
    </lineage>
</organism>
<sequence>MECASEARGLSLALRGFCGYYLTLAGLHVRPFLSNKF</sequence>
<dbReference type="EMBL" id="AP023213">
    <property type="protein sequence ID" value="BCO11154.1"/>
    <property type="molecule type" value="Genomic_DNA"/>
</dbReference>
<keyword evidence="1" id="KW-1133">Transmembrane helix</keyword>
<dbReference type="AlphaFoldDB" id="A0A7R7FSC0"/>
<proteinExistence type="predicted"/>
<accession>A0A7R7FSC0</accession>
<reference evidence="2 3" key="1">
    <citation type="submission" date="2020-06" db="EMBL/GenBank/DDBJ databases">
        <title>Interaction of electrochemicaly active bacteria, Geobacter bremensis R4 on different carbon anode.</title>
        <authorList>
            <person name="Meng L."/>
            <person name="Yoshida N."/>
        </authorList>
    </citation>
    <scope>NUCLEOTIDE SEQUENCE [LARGE SCALE GENOMIC DNA]</scope>
    <source>
        <strain evidence="2 3">R4</strain>
    </source>
</reference>
<dbReference type="Proteomes" id="UP000515472">
    <property type="component" value="Chromosome"/>
</dbReference>
<protein>
    <submittedName>
        <fullName evidence="2">Uncharacterized protein</fullName>
    </submittedName>
</protein>
<feature type="transmembrane region" description="Helical" evidence="1">
    <location>
        <begin position="12"/>
        <end position="33"/>
    </location>
</feature>